<evidence type="ECO:0000256" key="6">
    <source>
        <dbReference type="ARBA" id="ARBA00023136"/>
    </source>
</evidence>
<keyword evidence="5 8" id="KW-1133">Transmembrane helix</keyword>
<evidence type="ECO:0000256" key="7">
    <source>
        <dbReference type="SAM" id="MobiDB-lite"/>
    </source>
</evidence>
<dbReference type="EMBL" id="JAVDYJ010000001">
    <property type="protein sequence ID" value="MDR7346168.1"/>
    <property type="molecule type" value="Genomic_DNA"/>
</dbReference>
<dbReference type="PANTHER" id="PTHR34856:SF2">
    <property type="entry name" value="PROTEIN NRFD"/>
    <property type="match status" value="1"/>
</dbReference>
<dbReference type="RefSeq" id="WP_310170763.1">
    <property type="nucleotide sequence ID" value="NZ_BAABHE010000002.1"/>
</dbReference>
<feature type="compositionally biased region" description="Basic residues" evidence="7">
    <location>
        <begin position="15"/>
        <end position="33"/>
    </location>
</feature>
<feature type="transmembrane region" description="Helical" evidence="8">
    <location>
        <begin position="69"/>
        <end position="91"/>
    </location>
</feature>
<keyword evidence="6 8" id="KW-0472">Membrane</keyword>
<dbReference type="PANTHER" id="PTHR34856">
    <property type="entry name" value="PROTEIN NRFD"/>
    <property type="match status" value="1"/>
</dbReference>
<gene>
    <name evidence="9" type="ORF">J2S62_000425</name>
</gene>
<feature type="transmembrane region" description="Helical" evidence="8">
    <location>
        <begin position="141"/>
        <end position="159"/>
    </location>
</feature>
<keyword evidence="10" id="KW-1185">Reference proteome</keyword>
<evidence type="ECO:0000313" key="10">
    <source>
        <dbReference type="Proteomes" id="UP001183794"/>
    </source>
</evidence>
<evidence type="ECO:0000256" key="2">
    <source>
        <dbReference type="ARBA" id="ARBA00008929"/>
    </source>
</evidence>
<accession>A0ABU2AXU9</accession>
<dbReference type="InterPro" id="IPR005614">
    <property type="entry name" value="NrfD-like"/>
</dbReference>
<evidence type="ECO:0000256" key="8">
    <source>
        <dbReference type="SAM" id="Phobius"/>
    </source>
</evidence>
<feature type="region of interest" description="Disordered" evidence="7">
    <location>
        <begin position="1"/>
        <end position="44"/>
    </location>
</feature>
<evidence type="ECO:0000256" key="5">
    <source>
        <dbReference type="ARBA" id="ARBA00022989"/>
    </source>
</evidence>
<reference evidence="9 10" key="1">
    <citation type="submission" date="2023-07" db="EMBL/GenBank/DDBJ databases">
        <title>Sequencing the genomes of 1000 actinobacteria strains.</title>
        <authorList>
            <person name="Klenk H.-P."/>
        </authorList>
    </citation>
    <scope>NUCLEOTIDE SEQUENCE [LARGE SCALE GENOMIC DNA]</scope>
    <source>
        <strain evidence="9 10">DSM 22966</strain>
    </source>
</reference>
<sequence length="367" mass="38869">MTLSDFDAYRPEHQTRRKKKRDNNRRPGSGRRRGGGDGGREMPMVDDVEFSDSYYGRHIVKAPPWDYKISAYLFLGGLAGGSAMLAAGADAIGFTKLRRNTRLTALAATIAGTGFLIVDLGRPERFHHMMRTFKPSSPMNMGTWILASFGTTAGVAAATDIDRMTGEKLPIGILRPISRALEKPSGTLAAVLGAPLASYTGALLADTAVPTWNAGKENLSYLFVSSAAMASSGAALITTPTAETRPARAFAAIGAASELYFSEKLTEPMHPAEAEPLKTGKPGQRLRWAKRLTIAGGIGAALLSGNRIAAVASGAALATASFLTRSAIMDAGINSTKDPRHVVEPQKARLEARRAQGIVDDSIVTVG</sequence>
<dbReference type="Gene3D" id="1.20.1630.10">
    <property type="entry name" value="Formate dehydrogenase/DMSO reductase domain"/>
    <property type="match status" value="1"/>
</dbReference>
<evidence type="ECO:0000256" key="1">
    <source>
        <dbReference type="ARBA" id="ARBA00004651"/>
    </source>
</evidence>
<organism evidence="9 10">
    <name type="scientific">Enteractinococcus fodinae</name>
    <dbReference type="NCBI Taxonomy" id="684663"/>
    <lineage>
        <taxon>Bacteria</taxon>
        <taxon>Bacillati</taxon>
        <taxon>Actinomycetota</taxon>
        <taxon>Actinomycetes</taxon>
        <taxon>Micrococcales</taxon>
        <taxon>Micrococcaceae</taxon>
    </lineage>
</organism>
<dbReference type="Proteomes" id="UP001183794">
    <property type="component" value="Unassembled WGS sequence"/>
</dbReference>
<comment type="subcellular location">
    <subcellularLocation>
        <location evidence="1">Cell membrane</location>
        <topology evidence="1">Multi-pass membrane protein</topology>
    </subcellularLocation>
</comment>
<proteinExistence type="inferred from homology"/>
<comment type="similarity">
    <text evidence="2">Belongs to the NrfD family.</text>
</comment>
<protein>
    <recommendedName>
        <fullName evidence="11">Nitrite reductase</fullName>
    </recommendedName>
</protein>
<evidence type="ECO:0000256" key="3">
    <source>
        <dbReference type="ARBA" id="ARBA00022475"/>
    </source>
</evidence>
<evidence type="ECO:0000313" key="9">
    <source>
        <dbReference type="EMBL" id="MDR7346168.1"/>
    </source>
</evidence>
<comment type="caution">
    <text evidence="9">The sequence shown here is derived from an EMBL/GenBank/DDBJ whole genome shotgun (WGS) entry which is preliminary data.</text>
</comment>
<name>A0ABU2AXU9_9MICC</name>
<dbReference type="InterPro" id="IPR052049">
    <property type="entry name" value="Electron_transfer_protein"/>
</dbReference>
<evidence type="ECO:0008006" key="11">
    <source>
        <dbReference type="Google" id="ProtNLM"/>
    </source>
</evidence>
<keyword evidence="3" id="KW-1003">Cell membrane</keyword>
<dbReference type="Pfam" id="PF03916">
    <property type="entry name" value="NrfD"/>
    <property type="match status" value="1"/>
</dbReference>
<keyword evidence="4 8" id="KW-0812">Transmembrane</keyword>
<evidence type="ECO:0000256" key="4">
    <source>
        <dbReference type="ARBA" id="ARBA00022692"/>
    </source>
</evidence>
<feature type="transmembrane region" description="Helical" evidence="8">
    <location>
        <begin position="103"/>
        <end position="121"/>
    </location>
</feature>